<evidence type="ECO:0000256" key="1">
    <source>
        <dbReference type="ARBA" id="ARBA00004141"/>
    </source>
</evidence>
<reference evidence="16 17" key="1">
    <citation type="submission" date="2014-09" db="EMBL/GenBank/DDBJ databases">
        <authorList>
            <person name="Magalhaes I.L.F."/>
            <person name="Oliveira U."/>
            <person name="Santos F.R."/>
            <person name="Vidigal T.H.D.A."/>
            <person name="Brescovit A.D."/>
            <person name="Santos A.J."/>
        </authorList>
    </citation>
    <scope>NUCLEOTIDE SEQUENCE [LARGE SCALE GENOMIC DNA]</scope>
</reference>
<feature type="compositionally biased region" description="Acidic residues" evidence="13">
    <location>
        <begin position="515"/>
        <end position="530"/>
    </location>
</feature>
<comment type="similarity">
    <text evidence="4">Belongs to the neutral sphingomyelinase family.</text>
</comment>
<keyword evidence="12 14" id="KW-0472">Membrane</keyword>
<evidence type="ECO:0000256" key="12">
    <source>
        <dbReference type="ARBA" id="ARBA00023136"/>
    </source>
</evidence>
<evidence type="ECO:0000256" key="2">
    <source>
        <dbReference type="ARBA" id="ARBA00004760"/>
    </source>
</evidence>
<keyword evidence="5 14" id="KW-0812">Transmembrane</keyword>
<comment type="pathway">
    <text evidence="2">Lipid metabolism; sphingolipid metabolism.</text>
</comment>
<keyword evidence="17" id="KW-1185">Reference proteome</keyword>
<evidence type="ECO:0000256" key="13">
    <source>
        <dbReference type="SAM" id="MobiDB-lite"/>
    </source>
</evidence>
<dbReference type="GO" id="GO:0004767">
    <property type="term" value="F:sphingomyelin phosphodiesterase activity"/>
    <property type="evidence" value="ECO:0007669"/>
    <property type="project" value="InterPro"/>
</dbReference>
<dbReference type="GO" id="GO:0046872">
    <property type="term" value="F:metal ion binding"/>
    <property type="evidence" value="ECO:0007669"/>
    <property type="project" value="UniProtKB-KW"/>
</dbReference>
<feature type="transmembrane region" description="Helical" evidence="14">
    <location>
        <begin position="421"/>
        <end position="439"/>
    </location>
</feature>
<name>A0A0P1BAF6_9BASI</name>
<dbReference type="Proteomes" id="UP000054845">
    <property type="component" value="Unassembled WGS sequence"/>
</dbReference>
<dbReference type="PANTHER" id="PTHR16320">
    <property type="entry name" value="SPHINGOMYELINASE FAMILY MEMBER"/>
    <property type="match status" value="1"/>
</dbReference>
<dbReference type="Gene3D" id="3.60.10.10">
    <property type="entry name" value="Endonuclease/exonuclease/phosphatase"/>
    <property type="match status" value="1"/>
</dbReference>
<dbReference type="AlphaFoldDB" id="A0A0P1BAF6"/>
<dbReference type="Pfam" id="PF03372">
    <property type="entry name" value="Exo_endo_phos"/>
    <property type="match status" value="1"/>
</dbReference>
<dbReference type="SUPFAM" id="SSF56219">
    <property type="entry name" value="DNase I-like"/>
    <property type="match status" value="1"/>
</dbReference>
<evidence type="ECO:0000313" key="16">
    <source>
        <dbReference type="EMBL" id="CEH12862.1"/>
    </source>
</evidence>
<accession>A0A0P1BAF6</accession>
<dbReference type="GO" id="GO:0006665">
    <property type="term" value="P:sphingolipid metabolic process"/>
    <property type="evidence" value="ECO:0007669"/>
    <property type="project" value="UniProtKB-KW"/>
</dbReference>
<evidence type="ECO:0000259" key="15">
    <source>
        <dbReference type="Pfam" id="PF03372"/>
    </source>
</evidence>
<dbReference type="OrthoDB" id="387657at2759"/>
<evidence type="ECO:0000256" key="11">
    <source>
        <dbReference type="ARBA" id="ARBA00023098"/>
    </source>
</evidence>
<dbReference type="STRING" id="401625.A0A0P1BAF6"/>
<evidence type="ECO:0000256" key="6">
    <source>
        <dbReference type="ARBA" id="ARBA00022723"/>
    </source>
</evidence>
<evidence type="ECO:0000256" key="9">
    <source>
        <dbReference type="ARBA" id="ARBA00022919"/>
    </source>
</evidence>
<keyword evidence="8" id="KW-0460">Magnesium</keyword>
<dbReference type="EMBL" id="CCYA01000192">
    <property type="protein sequence ID" value="CEH12862.1"/>
    <property type="molecule type" value="Genomic_DNA"/>
</dbReference>
<keyword evidence="10 14" id="KW-1133">Transmembrane helix</keyword>
<dbReference type="GO" id="GO:0016020">
    <property type="term" value="C:membrane"/>
    <property type="evidence" value="ECO:0007669"/>
    <property type="project" value="UniProtKB-SubCell"/>
</dbReference>
<evidence type="ECO:0000256" key="14">
    <source>
        <dbReference type="SAM" id="Phobius"/>
    </source>
</evidence>
<dbReference type="InterPro" id="IPR038772">
    <property type="entry name" value="Sph/SMPD2-like"/>
</dbReference>
<proteinExistence type="inferred from homology"/>
<keyword evidence="9" id="KW-0746">Sphingolipid metabolism</keyword>
<dbReference type="InterPro" id="IPR036691">
    <property type="entry name" value="Endo/exonu/phosph_ase_sf"/>
</dbReference>
<keyword evidence="6" id="KW-0479">Metal-binding</keyword>
<comment type="pathway">
    <text evidence="3">Sphingolipid metabolism.</text>
</comment>
<protein>
    <submittedName>
        <fullName evidence="16">Sphingomyelinase family protein</fullName>
    </submittedName>
</protein>
<evidence type="ECO:0000256" key="7">
    <source>
        <dbReference type="ARBA" id="ARBA00022801"/>
    </source>
</evidence>
<evidence type="ECO:0000256" key="10">
    <source>
        <dbReference type="ARBA" id="ARBA00022989"/>
    </source>
</evidence>
<dbReference type="InterPro" id="IPR005135">
    <property type="entry name" value="Endo/exonuclease/phosphatase"/>
</dbReference>
<comment type="subcellular location">
    <subcellularLocation>
        <location evidence="1">Membrane</location>
        <topology evidence="1">Multi-pass membrane protein</topology>
    </subcellularLocation>
</comment>
<evidence type="ECO:0000313" key="17">
    <source>
        <dbReference type="Proteomes" id="UP000054845"/>
    </source>
</evidence>
<feature type="region of interest" description="Disordered" evidence="13">
    <location>
        <begin position="507"/>
        <end position="537"/>
    </location>
</feature>
<keyword evidence="7" id="KW-0378">Hydrolase</keyword>
<evidence type="ECO:0000256" key="8">
    <source>
        <dbReference type="ARBA" id="ARBA00022842"/>
    </source>
</evidence>
<organism evidence="16 17">
    <name type="scientific">Ceraceosorus bombacis</name>
    <dbReference type="NCBI Taxonomy" id="401625"/>
    <lineage>
        <taxon>Eukaryota</taxon>
        <taxon>Fungi</taxon>
        <taxon>Dikarya</taxon>
        <taxon>Basidiomycota</taxon>
        <taxon>Ustilaginomycotina</taxon>
        <taxon>Exobasidiomycetes</taxon>
        <taxon>Ceraceosorales</taxon>
        <taxon>Ceraceosoraceae</taxon>
        <taxon>Ceraceosorus</taxon>
    </lineage>
</organism>
<keyword evidence="11" id="KW-0443">Lipid metabolism</keyword>
<evidence type="ECO:0000256" key="4">
    <source>
        <dbReference type="ARBA" id="ARBA00006335"/>
    </source>
</evidence>
<feature type="transmembrane region" description="Helical" evidence="14">
    <location>
        <begin position="451"/>
        <end position="474"/>
    </location>
</feature>
<evidence type="ECO:0000256" key="3">
    <source>
        <dbReference type="ARBA" id="ARBA00004991"/>
    </source>
</evidence>
<dbReference type="PANTHER" id="PTHR16320:SF24">
    <property type="entry name" value="PHOSPHODIESTERASE, PUTATIVE-RELATED"/>
    <property type="match status" value="1"/>
</dbReference>
<sequence>MDSASDSAEPGQILRVLTLNVWGLKYISKLRVERIEAIANRLANGIGGDEVLEHGDEQLRTRSRARAYDVVALQEIWCESTDWKMLKERVRHLYPYSKFFFTGAFGSGLAILSAHPILHTQTHPYSLNGHPIHVHHGDWIVAKAAGCATLRVDKGGLGEVDVWVTHTVAAGGEDGPESSRAHRVSQAYQLASLAKRSAQRSRHVICLGDFNSTPPSLSLALLRDVGGLSDAFAVTHPDLPPGAVALINTPTDQSGPSSRSARRSIEQLGVTCDSPLNTWTQGKEAKLDRNARAGLGKRLDYILYRGPAAPSPSNTRSRVPDNFDSAASLSKDAFSSGQLEAKTCHVCWTETLPDLQHVSYSDHFGLSASFHILSSDEAGAKATKDHPRSTTQVAQSLTSALQALSVSLHASRASQKMHFQFFFAALLVAFVLLFASPLASGSGLLAALGRFGMTLFAVVTGAAGATMLYSSVIWGEWERRTILTLIESISMELEHLRAGRSSTNLGRTAPAQVIEQEDEAQDTALDGEDDAERRPLL</sequence>
<feature type="domain" description="Endonuclease/exonuclease/phosphatase" evidence="15">
    <location>
        <begin position="17"/>
        <end position="312"/>
    </location>
</feature>
<evidence type="ECO:0000256" key="5">
    <source>
        <dbReference type="ARBA" id="ARBA00022692"/>
    </source>
</evidence>